<dbReference type="GO" id="GO:0004622">
    <property type="term" value="F:phosphatidylcholine lysophospholipase activity"/>
    <property type="evidence" value="ECO:0007669"/>
    <property type="project" value="TreeGrafter"/>
</dbReference>
<dbReference type="EMBL" id="OZ035834">
    <property type="protein sequence ID" value="CAL1575309.1"/>
    <property type="molecule type" value="Genomic_DNA"/>
</dbReference>
<dbReference type="GO" id="GO:0006660">
    <property type="term" value="P:phosphatidylserine catabolic process"/>
    <property type="evidence" value="ECO:0007669"/>
    <property type="project" value="TreeGrafter"/>
</dbReference>
<dbReference type="Gene3D" id="3.40.50.1820">
    <property type="entry name" value="alpha/beta hydrolase"/>
    <property type="match status" value="1"/>
</dbReference>
<organism evidence="2 3">
    <name type="scientific">Knipowitschia caucasica</name>
    <name type="common">Caucasian dwarf goby</name>
    <name type="synonym">Pomatoschistus caucasicus</name>
    <dbReference type="NCBI Taxonomy" id="637954"/>
    <lineage>
        <taxon>Eukaryota</taxon>
        <taxon>Metazoa</taxon>
        <taxon>Chordata</taxon>
        <taxon>Craniata</taxon>
        <taxon>Vertebrata</taxon>
        <taxon>Euteleostomi</taxon>
        <taxon>Actinopterygii</taxon>
        <taxon>Neopterygii</taxon>
        <taxon>Teleostei</taxon>
        <taxon>Neoteleostei</taxon>
        <taxon>Acanthomorphata</taxon>
        <taxon>Gobiaria</taxon>
        <taxon>Gobiiformes</taxon>
        <taxon>Gobioidei</taxon>
        <taxon>Gobiidae</taxon>
        <taxon>Gobiinae</taxon>
        <taxon>Knipowitschia</taxon>
    </lineage>
</organism>
<dbReference type="InterPro" id="IPR000073">
    <property type="entry name" value="AB_hydrolase_1"/>
</dbReference>
<dbReference type="PANTHER" id="PTHR12277">
    <property type="entry name" value="ALPHA/BETA HYDROLASE DOMAIN-CONTAINING PROTEIN"/>
    <property type="match status" value="1"/>
</dbReference>
<feature type="domain" description="AB hydrolase-1" evidence="1">
    <location>
        <begin position="98"/>
        <end position="207"/>
    </location>
</feature>
<evidence type="ECO:0000313" key="2">
    <source>
        <dbReference type="EMBL" id="CAL1575309.1"/>
    </source>
</evidence>
<keyword evidence="3" id="KW-1185">Reference proteome</keyword>
<sequence length="325" mass="35949">MKKIVVFFLSVYVSAPVLLFLFPWILGHAIFAHWFRAPFGVNLSRPELVLNHTCNFYLDTEEGISVGVWHTLPSSQWEAAHGQTSTQWFRDALGDGRPVIIFLHGNGGTRAAEHRVGLVKKLSGAGFHVFSLDYRGFGDSSGDPSEAGVTQDALYLFQWVKQHSRGSAVSFWGQSLGTGVATNAAVALQKQGSAADAVVLQAPYTKIGEIVELDKLAKPYILLPGFKSLIRNIMEKIEVEFANDKNLETLTSPLLILHAMDDNVVPYSMGKELYEISLRARGLTVSTEVELVSYSAELGYNHRDIYLDPNLTDVVTNFLNKVAKY</sequence>
<evidence type="ECO:0000313" key="3">
    <source>
        <dbReference type="Proteomes" id="UP001497482"/>
    </source>
</evidence>
<protein>
    <recommendedName>
        <fullName evidence="1">AB hydrolase-1 domain-containing protein</fullName>
    </recommendedName>
</protein>
<evidence type="ECO:0000259" key="1">
    <source>
        <dbReference type="Pfam" id="PF00561"/>
    </source>
</evidence>
<dbReference type="SUPFAM" id="SSF53474">
    <property type="entry name" value="alpha/beta-Hydrolases"/>
    <property type="match status" value="1"/>
</dbReference>
<gene>
    <name evidence="2" type="ORF">KC01_LOCUS6906</name>
</gene>
<proteinExistence type="predicted"/>
<dbReference type="InterPro" id="IPR029058">
    <property type="entry name" value="AB_hydrolase_fold"/>
</dbReference>
<accession>A0AAV2JCK3</accession>
<dbReference type="Pfam" id="PF00561">
    <property type="entry name" value="Abhydrolase_1"/>
    <property type="match status" value="1"/>
</dbReference>
<reference evidence="2 3" key="1">
    <citation type="submission" date="2024-04" db="EMBL/GenBank/DDBJ databases">
        <authorList>
            <person name="Waldvogel A.-M."/>
            <person name="Schoenle A."/>
        </authorList>
    </citation>
    <scope>NUCLEOTIDE SEQUENCE [LARGE SCALE GENOMIC DNA]</scope>
</reference>
<dbReference type="GO" id="GO:0052651">
    <property type="term" value="P:monoacylglycerol catabolic process"/>
    <property type="evidence" value="ECO:0007669"/>
    <property type="project" value="TreeGrafter"/>
</dbReference>
<dbReference type="GO" id="GO:0047372">
    <property type="term" value="F:monoacylglycerol lipase activity"/>
    <property type="evidence" value="ECO:0007669"/>
    <property type="project" value="TreeGrafter"/>
</dbReference>
<dbReference type="Proteomes" id="UP001497482">
    <property type="component" value="Chromosome 12"/>
</dbReference>
<dbReference type="AlphaFoldDB" id="A0AAV2JCK3"/>
<dbReference type="GO" id="GO:0005789">
    <property type="term" value="C:endoplasmic reticulum membrane"/>
    <property type="evidence" value="ECO:0007669"/>
    <property type="project" value="TreeGrafter"/>
</dbReference>
<name>A0AAV2JCK3_KNICA</name>
<dbReference type="PANTHER" id="PTHR12277:SF69">
    <property type="entry name" value="PROTEIN ABHD12B"/>
    <property type="match status" value="1"/>
</dbReference>